<evidence type="ECO:0000256" key="7">
    <source>
        <dbReference type="ARBA" id="ARBA00023136"/>
    </source>
</evidence>
<evidence type="ECO:0000256" key="5">
    <source>
        <dbReference type="ARBA" id="ARBA00022824"/>
    </source>
</evidence>
<proteinExistence type="inferred from homology"/>
<evidence type="ECO:0000256" key="2">
    <source>
        <dbReference type="ARBA" id="ARBA00004922"/>
    </source>
</evidence>
<protein>
    <recommendedName>
        <fullName evidence="8">Dolichyl-diphosphooligosaccharide--protein glycosyltransferase subunit WBP1</fullName>
        <shortName evidence="8">Oligosaccharyl transferase subunit WBP1</shortName>
    </recommendedName>
</protein>
<evidence type="ECO:0000256" key="8">
    <source>
        <dbReference type="RuleBase" id="RU361142"/>
    </source>
</evidence>
<dbReference type="InterPro" id="IPR055459">
    <property type="entry name" value="OST48_MD"/>
</dbReference>
<dbReference type="eggNOG" id="KOG2754">
    <property type="taxonomic scope" value="Eukaryota"/>
</dbReference>
<evidence type="ECO:0000313" key="12">
    <source>
        <dbReference type="Proteomes" id="UP000030671"/>
    </source>
</evidence>
<dbReference type="AlphaFoldDB" id="W4KHU1"/>
<dbReference type="KEGG" id="hir:HETIRDRAFT_457281"/>
<evidence type="ECO:0000256" key="4">
    <source>
        <dbReference type="ARBA" id="ARBA00022692"/>
    </source>
</evidence>
<evidence type="ECO:0000256" key="6">
    <source>
        <dbReference type="ARBA" id="ARBA00022989"/>
    </source>
</evidence>
<dbReference type="PANTHER" id="PTHR10830">
    <property type="entry name" value="DOLICHYL-DIPHOSPHOOLIGOSACCHARIDE--PROTEIN GLYCOSYLTRANSFERASE 48 KDA SUBUNIT"/>
    <property type="match status" value="1"/>
</dbReference>
<comment type="subcellular location">
    <subcellularLocation>
        <location evidence="8">Endoplasmic reticulum membrane</location>
        <topology evidence="8">Single-pass type I membrane protein</topology>
    </subcellularLocation>
    <subcellularLocation>
        <location evidence="1">Membrane</location>
        <topology evidence="1">Single-pass type I membrane protein</topology>
    </subcellularLocation>
</comment>
<keyword evidence="4 8" id="KW-0812">Transmembrane</keyword>
<keyword evidence="12" id="KW-1185">Reference proteome</keyword>
<dbReference type="InterPro" id="IPR005013">
    <property type="entry name" value="DDOST_48_kDa_subunit"/>
</dbReference>
<dbReference type="UniPathway" id="UPA00378"/>
<keyword evidence="5 8" id="KW-0256">Endoplasmic reticulum</keyword>
<feature type="transmembrane region" description="Helical" evidence="8">
    <location>
        <begin position="412"/>
        <end position="434"/>
    </location>
</feature>
<dbReference type="PANTHER" id="PTHR10830:SF0">
    <property type="entry name" value="DOLICHYL-DIPHOSPHOOLIGOSACCHARIDE--PROTEIN GLYCOSYLTRANSFERASE 48 KDA SUBUNIT"/>
    <property type="match status" value="1"/>
</dbReference>
<dbReference type="InParanoid" id="W4KHU1"/>
<keyword evidence="6 8" id="KW-1133">Transmembrane helix</keyword>
<accession>W4KHU1</accession>
<name>W4KHU1_HETIT</name>
<dbReference type="InterPro" id="IPR055457">
    <property type="entry name" value="OST48_N"/>
</dbReference>
<dbReference type="Proteomes" id="UP000030671">
    <property type="component" value="Unassembled WGS sequence"/>
</dbReference>
<dbReference type="FunCoup" id="W4KHU1">
    <property type="interactions" value="529"/>
</dbReference>
<dbReference type="HOGENOM" id="CLU_031804_1_1_1"/>
<dbReference type="Pfam" id="PF03345">
    <property type="entry name" value="OST48_N"/>
    <property type="match status" value="1"/>
</dbReference>
<dbReference type="EMBL" id="KI925455">
    <property type="protein sequence ID" value="ETW85269.1"/>
    <property type="molecule type" value="Genomic_DNA"/>
</dbReference>
<dbReference type="RefSeq" id="XP_009542139.1">
    <property type="nucleotide sequence ID" value="XM_009543844.1"/>
</dbReference>
<gene>
    <name evidence="11" type="ORF">HETIRDRAFT_457281</name>
</gene>
<sequence>MNFFEFSEVQDERVTVTRHDALSSSTAAAHCLPSPLDKSSTGNSVLVVLQPSLKREDFSIFFGGLESEAPLTFLRICVDDIPSFAHVILFAPDTKRHHPQSLITLLSSNTNLLIALSPTQSPFTSLAAEFSLILPPPGTPLVSHFPERSTNVTTIPIPVPPHPILTPQTAPIWFSGVPHAFGNNPLLFPILGAPAGGFAADSTADSAADTLVEAAEKGGEGLWAGSALGVVTGFQTRDGSRAMWAGGVELFSNKFITKEISKGIKSGNEQFAKDITAWTSQEKLVLRIDSTTHHLLNETEPREHYTIKGQIVHDAYVSQYNAKTSAWEPYSGLTDLQLEFTMLDPHIRTALPAVPGVPGKYSVTFRAPDRHGVFKSVVDYKRHGWTFLASSTTVPVVPPRHDGYPRFLSTAWPYYAGAISTSVGFLLFSALWLAGDDRSAKKGGAKTE</sequence>
<feature type="domain" description="OST48 middle" evidence="10">
    <location>
        <begin position="293"/>
        <end position="434"/>
    </location>
</feature>
<dbReference type="GeneID" id="20676810"/>
<evidence type="ECO:0000256" key="3">
    <source>
        <dbReference type="ARBA" id="ARBA00008743"/>
    </source>
</evidence>
<evidence type="ECO:0000259" key="10">
    <source>
        <dbReference type="Pfam" id="PF23358"/>
    </source>
</evidence>
<feature type="domain" description="OST48 N-terminal" evidence="9">
    <location>
        <begin position="45"/>
        <end position="279"/>
    </location>
</feature>
<dbReference type="GO" id="GO:0018279">
    <property type="term" value="P:protein N-linked glycosylation via asparagine"/>
    <property type="evidence" value="ECO:0007669"/>
    <property type="project" value="UniProtKB-UniRule"/>
</dbReference>
<organism evidence="11 12">
    <name type="scientific">Heterobasidion irregulare (strain TC 32-1)</name>
    <dbReference type="NCBI Taxonomy" id="747525"/>
    <lineage>
        <taxon>Eukaryota</taxon>
        <taxon>Fungi</taxon>
        <taxon>Dikarya</taxon>
        <taxon>Basidiomycota</taxon>
        <taxon>Agaricomycotina</taxon>
        <taxon>Agaricomycetes</taxon>
        <taxon>Russulales</taxon>
        <taxon>Bondarzewiaceae</taxon>
        <taxon>Heterobasidion</taxon>
        <taxon>Heterobasidion annosum species complex</taxon>
    </lineage>
</organism>
<comment type="pathway">
    <text evidence="2 8">Protein modification; protein glycosylation.</text>
</comment>
<comment type="function">
    <text evidence="8">Subunit of the oligosaccharyl transferase (OST) complex that catalyzes the initial transfer of a defined glycan (Glc(3)Man(9)GlcNAc(2) in eukaryotes) from the lipid carrier dolichol-pyrophosphate to an asparagine residue within an Asn-X-Ser/Thr consensus motif in nascent polypeptide chains, the first step in protein N-glycosylation. N-glycosylation occurs cotranslationally and the complex associates with the Sec61 complex at the channel-forming translocon complex that mediates protein translocation across the endoplasmic reticulum (ER).</text>
</comment>
<keyword evidence="7 8" id="KW-0472">Membrane</keyword>
<dbReference type="OrthoDB" id="29105at2759"/>
<dbReference type="GO" id="GO:0008250">
    <property type="term" value="C:oligosaccharyltransferase complex"/>
    <property type="evidence" value="ECO:0007669"/>
    <property type="project" value="TreeGrafter"/>
</dbReference>
<comment type="subunit">
    <text evidence="8">Component of the oligosaccharyltransferase (OST) complex.</text>
</comment>
<comment type="similarity">
    <text evidence="3 8">Belongs to the DDOST 48 kDa subunit family.</text>
</comment>
<reference evidence="11 12" key="1">
    <citation type="journal article" date="2012" name="New Phytol.">
        <title>Insight into trade-off between wood decay and parasitism from the genome of a fungal forest pathogen.</title>
        <authorList>
            <person name="Olson A."/>
            <person name="Aerts A."/>
            <person name="Asiegbu F."/>
            <person name="Belbahri L."/>
            <person name="Bouzid O."/>
            <person name="Broberg A."/>
            <person name="Canback B."/>
            <person name="Coutinho P.M."/>
            <person name="Cullen D."/>
            <person name="Dalman K."/>
            <person name="Deflorio G."/>
            <person name="van Diepen L.T."/>
            <person name="Dunand C."/>
            <person name="Duplessis S."/>
            <person name="Durling M."/>
            <person name="Gonthier P."/>
            <person name="Grimwood J."/>
            <person name="Fossdal C.G."/>
            <person name="Hansson D."/>
            <person name="Henrissat B."/>
            <person name="Hietala A."/>
            <person name="Himmelstrand K."/>
            <person name="Hoffmeister D."/>
            <person name="Hogberg N."/>
            <person name="James T.Y."/>
            <person name="Karlsson M."/>
            <person name="Kohler A."/>
            <person name="Kues U."/>
            <person name="Lee Y.H."/>
            <person name="Lin Y.C."/>
            <person name="Lind M."/>
            <person name="Lindquist E."/>
            <person name="Lombard V."/>
            <person name="Lucas S."/>
            <person name="Lunden K."/>
            <person name="Morin E."/>
            <person name="Murat C."/>
            <person name="Park J."/>
            <person name="Raffaello T."/>
            <person name="Rouze P."/>
            <person name="Salamov A."/>
            <person name="Schmutz J."/>
            <person name="Solheim H."/>
            <person name="Stahlberg J."/>
            <person name="Velez H."/>
            <person name="de Vries R.P."/>
            <person name="Wiebenga A."/>
            <person name="Woodward S."/>
            <person name="Yakovlev I."/>
            <person name="Garbelotto M."/>
            <person name="Martin F."/>
            <person name="Grigoriev I.V."/>
            <person name="Stenlid J."/>
        </authorList>
    </citation>
    <scope>NUCLEOTIDE SEQUENCE [LARGE SCALE GENOMIC DNA]</scope>
    <source>
        <strain evidence="11 12">TC 32-1</strain>
    </source>
</reference>
<evidence type="ECO:0000259" key="9">
    <source>
        <dbReference type="Pfam" id="PF03345"/>
    </source>
</evidence>
<dbReference type="Pfam" id="PF23358">
    <property type="entry name" value="OST48_MD"/>
    <property type="match status" value="1"/>
</dbReference>
<evidence type="ECO:0000256" key="1">
    <source>
        <dbReference type="ARBA" id="ARBA00004479"/>
    </source>
</evidence>
<dbReference type="STRING" id="747525.W4KHU1"/>
<evidence type="ECO:0000313" key="11">
    <source>
        <dbReference type="EMBL" id="ETW85269.1"/>
    </source>
</evidence>